<dbReference type="EMBL" id="BAAALM010000007">
    <property type="protein sequence ID" value="GAA1204383.1"/>
    <property type="molecule type" value="Genomic_DNA"/>
</dbReference>
<organism evidence="1 2">
    <name type="scientific">Prauserella alba</name>
    <dbReference type="NCBI Taxonomy" id="176898"/>
    <lineage>
        <taxon>Bacteria</taxon>
        <taxon>Bacillati</taxon>
        <taxon>Actinomycetota</taxon>
        <taxon>Actinomycetes</taxon>
        <taxon>Pseudonocardiales</taxon>
        <taxon>Pseudonocardiaceae</taxon>
        <taxon>Prauserella</taxon>
    </lineage>
</organism>
<keyword evidence="2" id="KW-1185">Reference proteome</keyword>
<name>A0ABP4FX74_9PSEU</name>
<dbReference type="Proteomes" id="UP001500467">
    <property type="component" value="Unassembled WGS sequence"/>
</dbReference>
<comment type="caution">
    <text evidence="1">The sequence shown here is derived from an EMBL/GenBank/DDBJ whole genome shotgun (WGS) entry which is preliminary data.</text>
</comment>
<proteinExistence type="predicted"/>
<evidence type="ECO:0000313" key="1">
    <source>
        <dbReference type="EMBL" id="GAA1204383.1"/>
    </source>
</evidence>
<reference evidence="2" key="1">
    <citation type="journal article" date="2019" name="Int. J. Syst. Evol. Microbiol.">
        <title>The Global Catalogue of Microorganisms (GCM) 10K type strain sequencing project: providing services to taxonomists for standard genome sequencing and annotation.</title>
        <authorList>
            <consortium name="The Broad Institute Genomics Platform"/>
            <consortium name="The Broad Institute Genome Sequencing Center for Infectious Disease"/>
            <person name="Wu L."/>
            <person name="Ma J."/>
        </authorList>
    </citation>
    <scope>NUCLEOTIDE SEQUENCE [LARGE SCALE GENOMIC DNA]</scope>
    <source>
        <strain evidence="2">JCM 13022</strain>
    </source>
</reference>
<evidence type="ECO:0000313" key="2">
    <source>
        <dbReference type="Proteomes" id="UP001500467"/>
    </source>
</evidence>
<gene>
    <name evidence="1" type="ORF">GCM10009675_23190</name>
</gene>
<protein>
    <submittedName>
        <fullName evidence="1">Uncharacterized protein</fullName>
    </submittedName>
</protein>
<sequence>MGLCDYWLGVVEPLPELVVFEVGSGDALDEVLELVELGGGELVVALLEVGLSLLVGSGSGLSVGRGFGLSGPSSREDGCGSSVVVISVVVGVPSGPMLTLVLVVDVGFVEAGTGLPSTISVVAPGSELPGRAVVLSLPVFSTWELPSPSAVVWSPPPVVTWASAPKAVASTSPLAASAR</sequence>
<accession>A0ABP4FX74</accession>